<gene>
    <name evidence="1" type="ORF">HJG60_020880</name>
</gene>
<name>A0A833ZVB9_9CHIR</name>
<protein>
    <submittedName>
        <fullName evidence="1">Zinc finger protein 57</fullName>
    </submittedName>
</protein>
<evidence type="ECO:0000313" key="1">
    <source>
        <dbReference type="EMBL" id="KAF6098300.1"/>
    </source>
</evidence>
<organism evidence="1 2">
    <name type="scientific">Phyllostomus discolor</name>
    <name type="common">pale spear-nosed bat</name>
    <dbReference type="NCBI Taxonomy" id="89673"/>
    <lineage>
        <taxon>Eukaryota</taxon>
        <taxon>Metazoa</taxon>
        <taxon>Chordata</taxon>
        <taxon>Craniata</taxon>
        <taxon>Vertebrata</taxon>
        <taxon>Euteleostomi</taxon>
        <taxon>Mammalia</taxon>
        <taxon>Eutheria</taxon>
        <taxon>Laurasiatheria</taxon>
        <taxon>Chiroptera</taxon>
        <taxon>Yangochiroptera</taxon>
        <taxon>Phyllostomidae</taxon>
        <taxon>Phyllostominae</taxon>
        <taxon>Phyllostomus</taxon>
    </lineage>
</organism>
<dbReference type="AlphaFoldDB" id="A0A833ZVB9"/>
<dbReference type="EMBL" id="JABVXQ010000008">
    <property type="protein sequence ID" value="KAF6098300.1"/>
    <property type="molecule type" value="Genomic_DNA"/>
</dbReference>
<sequence>MHFRLPQPRDLFFRSPFLRLRSHPQLCYSACSTRDLRGPVTVAPTWHGRGGAGRRFPSSVEMKPCVFRSSLGIQSVPHPAMLRLLSDSVGWLLCVI</sequence>
<proteinExistence type="predicted"/>
<reference evidence="1 2" key="1">
    <citation type="journal article" date="2020" name="Nature">
        <title>Six reference-quality genomes reveal evolution of bat adaptations.</title>
        <authorList>
            <person name="Jebb D."/>
            <person name="Huang Z."/>
            <person name="Pippel M."/>
            <person name="Hughes G.M."/>
            <person name="Lavrichenko K."/>
            <person name="Devanna P."/>
            <person name="Winkler S."/>
            <person name="Jermiin L.S."/>
            <person name="Skirmuntt E.C."/>
            <person name="Katzourakis A."/>
            <person name="Burkitt-Gray L."/>
            <person name="Ray D.A."/>
            <person name="Sullivan K.A.M."/>
            <person name="Roscito J.G."/>
            <person name="Kirilenko B.M."/>
            <person name="Davalos L.M."/>
            <person name="Corthals A.P."/>
            <person name="Power M.L."/>
            <person name="Jones G."/>
            <person name="Ransome R.D."/>
            <person name="Dechmann D.K.N."/>
            <person name="Locatelli A.G."/>
            <person name="Puechmaille S.J."/>
            <person name="Fedrigo O."/>
            <person name="Jarvis E.D."/>
            <person name="Hiller M."/>
            <person name="Vernes S.C."/>
            <person name="Myers E.W."/>
            <person name="Teeling E.C."/>
        </authorList>
    </citation>
    <scope>NUCLEOTIDE SEQUENCE [LARGE SCALE GENOMIC DNA]</scope>
    <source>
        <strain evidence="1">Bat1K_MPI-CBG_1</strain>
    </source>
</reference>
<accession>A0A833ZVB9</accession>
<dbReference type="Proteomes" id="UP000664940">
    <property type="component" value="Unassembled WGS sequence"/>
</dbReference>
<evidence type="ECO:0000313" key="2">
    <source>
        <dbReference type="Proteomes" id="UP000664940"/>
    </source>
</evidence>
<comment type="caution">
    <text evidence="1">The sequence shown here is derived from an EMBL/GenBank/DDBJ whole genome shotgun (WGS) entry which is preliminary data.</text>
</comment>